<protein>
    <submittedName>
        <fullName evidence="1">Uncharacterized protein</fullName>
    </submittedName>
</protein>
<reference evidence="1 2" key="1">
    <citation type="submission" date="2016-02" db="EMBL/GenBank/DDBJ databases">
        <title>Genome analysis of coral dinoflagellate symbionts highlights evolutionary adaptations to a symbiotic lifestyle.</title>
        <authorList>
            <person name="Aranda M."/>
            <person name="Li Y."/>
            <person name="Liew Y.J."/>
            <person name="Baumgarten S."/>
            <person name="Simakov O."/>
            <person name="Wilson M."/>
            <person name="Piel J."/>
            <person name="Ashoor H."/>
            <person name="Bougouffa S."/>
            <person name="Bajic V.B."/>
            <person name="Ryu T."/>
            <person name="Ravasi T."/>
            <person name="Bayer T."/>
            <person name="Micklem G."/>
            <person name="Kim H."/>
            <person name="Bhak J."/>
            <person name="Lajeunesse T.C."/>
            <person name="Voolstra C.R."/>
        </authorList>
    </citation>
    <scope>NUCLEOTIDE SEQUENCE [LARGE SCALE GENOMIC DNA]</scope>
    <source>
        <strain evidence="1 2">CCMP2467</strain>
    </source>
</reference>
<accession>A0A1Q9DM12</accession>
<gene>
    <name evidence="1" type="ORF">AK812_SmicGene21554</name>
</gene>
<proteinExistence type="predicted"/>
<sequence length="125" mass="14315">MAFVCDSWLPEIVPTFEETLLLQLSQELRQPLEQMRGAKYQLGPWPQVKDFDEPKATEIIVPFFWVKTTGKEDEVSMNIVWKTMEGMNVPVLMNTKKLSAQTLLLQPTKELLDKGSSSSKKRKTA</sequence>
<dbReference type="EMBL" id="LSRX01000475">
    <property type="protein sequence ID" value="OLP96224.1"/>
    <property type="molecule type" value="Genomic_DNA"/>
</dbReference>
<organism evidence="1 2">
    <name type="scientific">Symbiodinium microadriaticum</name>
    <name type="common">Dinoflagellate</name>
    <name type="synonym">Zooxanthella microadriatica</name>
    <dbReference type="NCBI Taxonomy" id="2951"/>
    <lineage>
        <taxon>Eukaryota</taxon>
        <taxon>Sar</taxon>
        <taxon>Alveolata</taxon>
        <taxon>Dinophyceae</taxon>
        <taxon>Suessiales</taxon>
        <taxon>Symbiodiniaceae</taxon>
        <taxon>Symbiodinium</taxon>
    </lineage>
</organism>
<dbReference type="AlphaFoldDB" id="A0A1Q9DM12"/>
<comment type="caution">
    <text evidence="1">The sequence shown here is derived from an EMBL/GenBank/DDBJ whole genome shotgun (WGS) entry which is preliminary data.</text>
</comment>
<dbReference type="Proteomes" id="UP000186817">
    <property type="component" value="Unassembled WGS sequence"/>
</dbReference>
<evidence type="ECO:0000313" key="2">
    <source>
        <dbReference type="Proteomes" id="UP000186817"/>
    </source>
</evidence>
<keyword evidence="2" id="KW-1185">Reference proteome</keyword>
<name>A0A1Q9DM12_SYMMI</name>
<evidence type="ECO:0000313" key="1">
    <source>
        <dbReference type="EMBL" id="OLP96224.1"/>
    </source>
</evidence>